<evidence type="ECO:0000256" key="2">
    <source>
        <dbReference type="SAM" id="SignalP"/>
    </source>
</evidence>
<keyword evidence="1" id="KW-1133">Transmembrane helix</keyword>
<keyword evidence="1" id="KW-0472">Membrane</keyword>
<reference evidence="4" key="1">
    <citation type="submission" date="2025-08" db="UniProtKB">
        <authorList>
            <consortium name="RefSeq"/>
        </authorList>
    </citation>
    <scope>IDENTIFICATION</scope>
</reference>
<protein>
    <submittedName>
        <fullName evidence="4">Uncharacterized protein</fullName>
    </submittedName>
</protein>
<feature type="transmembrane region" description="Helical" evidence="1">
    <location>
        <begin position="95"/>
        <end position="112"/>
    </location>
</feature>
<sequence>MLRQILRRAALFACLLCLSAAPASAHIKWFNDKINLMIPPRSLDEVLTLTPFGWIFGAAVAVLFAASLLDSWLVNRHTWIARRLACADRGFEGHTYLFLRVLVAVFFAILGSEHSVLLTPESTTSAWWVANLQYGIALTALLPATGWIAATGIVLLYGMGIEGLGLFHMLDYPAFLGAAAYLALMSLKPERHVRALAILRISTALTLMVGAAEKFGYPDWSFQMLRDYPVLRFGVDDLEFYMAGAGIVEFALAYLVLVGRLSGKAGSALLFCLMAAAILLFGWMDFVGHALFLAALFALTWNRNPIAERMQVRGRHGVLATAALSSLLFAALVPAAVAGYRYADLHLVTMCSTQPNGVHIHR</sequence>
<evidence type="ECO:0000313" key="4">
    <source>
        <dbReference type="RefSeq" id="WP_034412262.1"/>
    </source>
</evidence>
<dbReference type="OrthoDB" id="517560at2"/>
<accession>A0A8B6X879</accession>
<name>A0A8B6X879_9BURK</name>
<feature type="transmembrane region" description="Helical" evidence="1">
    <location>
        <begin position="238"/>
        <end position="256"/>
    </location>
</feature>
<feature type="transmembrane region" description="Helical" evidence="1">
    <location>
        <begin position="268"/>
        <end position="297"/>
    </location>
</feature>
<organism evidence="3 4">
    <name type="scientific">Derxia gummosa DSM 723</name>
    <dbReference type="NCBI Taxonomy" id="1121388"/>
    <lineage>
        <taxon>Bacteria</taxon>
        <taxon>Pseudomonadati</taxon>
        <taxon>Pseudomonadota</taxon>
        <taxon>Betaproteobacteria</taxon>
        <taxon>Burkholderiales</taxon>
        <taxon>Alcaligenaceae</taxon>
        <taxon>Derxia</taxon>
    </lineage>
</organism>
<keyword evidence="2" id="KW-0732">Signal</keyword>
<dbReference type="AlphaFoldDB" id="A0A8B6X879"/>
<feature type="signal peptide" evidence="2">
    <location>
        <begin position="1"/>
        <end position="25"/>
    </location>
</feature>
<feature type="chain" id="PRO_5034025131" evidence="2">
    <location>
        <begin position="26"/>
        <end position="362"/>
    </location>
</feature>
<evidence type="ECO:0000256" key="1">
    <source>
        <dbReference type="SAM" id="Phobius"/>
    </source>
</evidence>
<dbReference type="RefSeq" id="WP_034412262.1">
    <property type="nucleotide sequence ID" value="NZ_KI519499.1"/>
</dbReference>
<evidence type="ECO:0000313" key="3">
    <source>
        <dbReference type="Proteomes" id="UP000675920"/>
    </source>
</evidence>
<keyword evidence="3" id="KW-1185">Reference proteome</keyword>
<feature type="transmembrane region" description="Helical" evidence="1">
    <location>
        <begin position="49"/>
        <end position="74"/>
    </location>
</feature>
<feature type="transmembrane region" description="Helical" evidence="1">
    <location>
        <begin position="132"/>
        <end position="157"/>
    </location>
</feature>
<feature type="transmembrane region" description="Helical" evidence="1">
    <location>
        <begin position="169"/>
        <end position="187"/>
    </location>
</feature>
<keyword evidence="1" id="KW-0812">Transmembrane</keyword>
<proteinExistence type="predicted"/>
<feature type="transmembrane region" description="Helical" evidence="1">
    <location>
        <begin position="193"/>
        <end position="217"/>
    </location>
</feature>
<feature type="transmembrane region" description="Helical" evidence="1">
    <location>
        <begin position="318"/>
        <end position="340"/>
    </location>
</feature>
<dbReference type="Proteomes" id="UP000675920">
    <property type="component" value="Unplaced"/>
</dbReference>